<dbReference type="GO" id="GO:0016020">
    <property type="term" value="C:membrane"/>
    <property type="evidence" value="ECO:0007669"/>
    <property type="project" value="UniProtKB-SubCell"/>
</dbReference>
<evidence type="ECO:0000256" key="5">
    <source>
        <dbReference type="ARBA" id="ARBA00022989"/>
    </source>
</evidence>
<dbReference type="OMA" id="LSYILMK"/>
<dbReference type="OrthoDB" id="6282848at2759"/>
<reference evidence="10" key="1">
    <citation type="submission" date="2022-11" db="UniProtKB">
        <authorList>
            <consortium name="EnsemblMetazoa"/>
        </authorList>
    </citation>
    <scope>IDENTIFICATION</scope>
</reference>
<evidence type="ECO:0000313" key="10">
    <source>
        <dbReference type="EnsemblMetazoa" id="XP_038049522.1"/>
    </source>
</evidence>
<keyword evidence="11" id="KW-1185">Reference proteome</keyword>
<comment type="subcellular location">
    <subcellularLocation>
        <location evidence="1">Membrane</location>
        <topology evidence="1">Single-pass membrane protein</topology>
    </subcellularLocation>
</comment>
<dbReference type="PANTHER" id="PTHR28644:SF1">
    <property type="entry name" value="SMALL INTEGRAL MEMBRANE PROTEIN 15"/>
    <property type="match status" value="1"/>
</dbReference>
<keyword evidence="6" id="KW-0175">Coiled coil</keyword>
<feature type="compositionally biased region" description="Basic residues" evidence="8">
    <location>
        <begin position="90"/>
        <end position="99"/>
    </location>
</feature>
<feature type="transmembrane region" description="Helical" evidence="9">
    <location>
        <begin position="44"/>
        <end position="67"/>
    </location>
</feature>
<organism evidence="10 11">
    <name type="scientific">Patiria miniata</name>
    <name type="common">Bat star</name>
    <name type="synonym">Asterina miniata</name>
    <dbReference type="NCBI Taxonomy" id="46514"/>
    <lineage>
        <taxon>Eukaryota</taxon>
        <taxon>Metazoa</taxon>
        <taxon>Echinodermata</taxon>
        <taxon>Eleutherozoa</taxon>
        <taxon>Asterozoa</taxon>
        <taxon>Asteroidea</taxon>
        <taxon>Valvatacea</taxon>
        <taxon>Valvatida</taxon>
        <taxon>Asterinidae</taxon>
        <taxon>Patiria</taxon>
    </lineage>
</organism>
<keyword evidence="7 9" id="KW-0472">Membrane</keyword>
<dbReference type="Pfam" id="PF15086">
    <property type="entry name" value="UPF0542"/>
    <property type="match status" value="1"/>
</dbReference>
<accession>A0A913ZCL1</accession>
<dbReference type="RefSeq" id="XP_038049522.1">
    <property type="nucleotide sequence ID" value="XM_038193594.1"/>
</dbReference>
<keyword evidence="4 9" id="KW-0812">Transmembrane</keyword>
<comment type="similarity">
    <text evidence="2">Belongs to the SMIM15 family.</text>
</comment>
<evidence type="ECO:0000256" key="1">
    <source>
        <dbReference type="ARBA" id="ARBA00004167"/>
    </source>
</evidence>
<evidence type="ECO:0000313" key="11">
    <source>
        <dbReference type="Proteomes" id="UP000887568"/>
    </source>
</evidence>
<evidence type="ECO:0000256" key="3">
    <source>
        <dbReference type="ARBA" id="ARBA00017904"/>
    </source>
</evidence>
<sequence length="99" mass="11563">MADGADDPTEPKNLDDFPGEDDGTWRYWFEKNIILWVAKDPYGFLYTVFLFLTPLFIISAILSYILMKDIDKKEKEKKRKAKREANIARARGRSSKKTD</sequence>
<proteinExistence type="inferred from homology"/>
<dbReference type="GeneID" id="119723085"/>
<name>A0A913ZCL1_PATMI</name>
<evidence type="ECO:0000256" key="4">
    <source>
        <dbReference type="ARBA" id="ARBA00022692"/>
    </source>
</evidence>
<dbReference type="EnsemblMetazoa" id="XM_038193594.1">
    <property type="protein sequence ID" value="XP_038049522.1"/>
    <property type="gene ID" value="LOC119723085"/>
</dbReference>
<dbReference type="Proteomes" id="UP000887568">
    <property type="component" value="Unplaced"/>
</dbReference>
<feature type="region of interest" description="Disordered" evidence="8">
    <location>
        <begin position="1"/>
        <end position="21"/>
    </location>
</feature>
<dbReference type="InterPro" id="IPR027877">
    <property type="entry name" value="Smim15"/>
</dbReference>
<evidence type="ECO:0000256" key="6">
    <source>
        <dbReference type="ARBA" id="ARBA00023054"/>
    </source>
</evidence>
<feature type="region of interest" description="Disordered" evidence="8">
    <location>
        <begin position="76"/>
        <end position="99"/>
    </location>
</feature>
<evidence type="ECO:0000256" key="9">
    <source>
        <dbReference type="SAM" id="Phobius"/>
    </source>
</evidence>
<evidence type="ECO:0000256" key="8">
    <source>
        <dbReference type="SAM" id="MobiDB-lite"/>
    </source>
</evidence>
<evidence type="ECO:0000256" key="2">
    <source>
        <dbReference type="ARBA" id="ARBA00006758"/>
    </source>
</evidence>
<evidence type="ECO:0000256" key="7">
    <source>
        <dbReference type="ARBA" id="ARBA00023136"/>
    </source>
</evidence>
<keyword evidence="5 9" id="KW-1133">Transmembrane helix</keyword>
<dbReference type="PANTHER" id="PTHR28644">
    <property type="entry name" value="SMALL INTEGRAL MEMBRANE PROTEIN 15"/>
    <property type="match status" value="1"/>
</dbReference>
<dbReference type="AlphaFoldDB" id="A0A913ZCL1"/>
<protein>
    <recommendedName>
        <fullName evidence="3">Small integral membrane protein 15</fullName>
    </recommendedName>
</protein>